<gene>
    <name evidence="1" type="ORF">EFLFYP64_02645</name>
</gene>
<dbReference type="RefSeq" id="WP_148411354.1">
    <property type="nucleotide sequence ID" value="NZ_CACRTQ010000065.1"/>
</dbReference>
<name>A0A6N3FMR6_ENTFC</name>
<evidence type="ECO:0000313" key="1">
    <source>
        <dbReference type="EMBL" id="VYU53129.1"/>
    </source>
</evidence>
<accession>A0A6N3FMR6</accession>
<dbReference type="InterPro" id="IPR023211">
    <property type="entry name" value="DNA_pol_palm_dom_sf"/>
</dbReference>
<protein>
    <submittedName>
        <fullName evidence="1">Uncharacterized protein</fullName>
    </submittedName>
</protein>
<dbReference type="SUPFAM" id="SSF56672">
    <property type="entry name" value="DNA/RNA polymerases"/>
    <property type="match status" value="1"/>
</dbReference>
<dbReference type="AlphaFoldDB" id="A0A6N3FMR6"/>
<reference evidence="1" key="1">
    <citation type="submission" date="2019-11" db="EMBL/GenBank/DDBJ databases">
        <authorList>
            <person name="Feng L."/>
        </authorList>
    </citation>
    <scope>NUCLEOTIDE SEQUENCE</scope>
    <source>
        <strain evidence="1">EFaeciumLFYP64</strain>
    </source>
</reference>
<dbReference type="InterPro" id="IPR043502">
    <property type="entry name" value="DNA/RNA_pol_sf"/>
</dbReference>
<proteinExistence type="predicted"/>
<dbReference type="Gene3D" id="3.90.1600.10">
    <property type="entry name" value="Palm domain of DNA polymerase"/>
    <property type="match status" value="1"/>
</dbReference>
<organism evidence="1">
    <name type="scientific">Enterococcus faecium</name>
    <name type="common">Streptococcus faecium</name>
    <dbReference type="NCBI Taxonomy" id="1352"/>
    <lineage>
        <taxon>Bacteria</taxon>
        <taxon>Bacillati</taxon>
        <taxon>Bacillota</taxon>
        <taxon>Bacilli</taxon>
        <taxon>Lactobacillales</taxon>
        <taxon>Enterococcaceae</taxon>
        <taxon>Enterococcus</taxon>
    </lineage>
</organism>
<dbReference type="EMBL" id="CACRTQ010000065">
    <property type="protein sequence ID" value="VYU53129.1"/>
    <property type="molecule type" value="Genomic_DNA"/>
</dbReference>
<sequence>MFTFYWLFQKNDNWLAIFKTDDRITTATDKESLEQALSSVHYLVSYGNYQTSDKFLAKILSDGKSSFLQKYLSIDLSQEARNCTIEEIGFNLRMKIKAKTPEEFCLQRIAICEAIFSEREEYLETKFEIVKEFQLKPRSIMKTRANLAAEILQAKKMPKRPNILLFEFDQYVPFNELPERLVHFYQSIKDRYKNTLEEKLKQEKFKMTLANLTHTFGVGGVHAAKEKYRGEGCFLLIDVNQFFPSIIQNNKLLSVGIKCPEIFDELYKKKVQTGKLAYKILINAINGSMNNPYSALYDPQKFYSVTVNGQLIITHLILVLESFFEELIQTNTDGILIRINPVMENTIRDLLELWCRQLHLQVSITKVNKVWQKDVNNYVLQKEDGQLVRKGIFAKPTYLSNSTPVIYNGIFEAVVNGIKPQNFIIDQYKKESLEEFCFIGKIQGDFTGIEQQTINGYVKLNKTICGIAANSNKYGGVFQVRNDLHSRLPNSPSSFLTYEKATKKDIDTKWYIEQIEKNCF</sequence>